<dbReference type="Proteomes" id="UP000886595">
    <property type="component" value="Unassembled WGS sequence"/>
</dbReference>
<sequence>MERLMVVTRTARPKPALRDRTEQSGRDGTNINSDDLDAEETARDGNCGGHGQTRRRQTGLQITSCRKESLRQRSNPESSMKP</sequence>
<proteinExistence type="predicted"/>
<evidence type="ECO:0000256" key="1">
    <source>
        <dbReference type="SAM" id="MobiDB-lite"/>
    </source>
</evidence>
<evidence type="ECO:0000313" key="3">
    <source>
        <dbReference type="Proteomes" id="UP000886595"/>
    </source>
</evidence>
<feature type="compositionally biased region" description="Basic and acidic residues" evidence="1">
    <location>
        <begin position="16"/>
        <end position="25"/>
    </location>
</feature>
<dbReference type="AlphaFoldDB" id="A0A8X7QTL9"/>
<feature type="region of interest" description="Disordered" evidence="1">
    <location>
        <begin position="1"/>
        <end position="82"/>
    </location>
</feature>
<keyword evidence="3" id="KW-1185">Reference proteome</keyword>
<comment type="caution">
    <text evidence="2">The sequence shown here is derived from an EMBL/GenBank/DDBJ whole genome shotgun (WGS) entry which is preliminary data.</text>
</comment>
<name>A0A8X7QTL9_BRACI</name>
<protein>
    <submittedName>
        <fullName evidence="2">Uncharacterized protein</fullName>
    </submittedName>
</protein>
<dbReference type="EMBL" id="JAAMPC010000012">
    <property type="protein sequence ID" value="KAG2276353.1"/>
    <property type="molecule type" value="Genomic_DNA"/>
</dbReference>
<feature type="compositionally biased region" description="Polar residues" evidence="1">
    <location>
        <begin position="72"/>
        <end position="82"/>
    </location>
</feature>
<gene>
    <name evidence="2" type="ORF">Bca52824_058908</name>
</gene>
<reference evidence="2 3" key="1">
    <citation type="submission" date="2020-02" db="EMBL/GenBank/DDBJ databases">
        <authorList>
            <person name="Ma Q."/>
            <person name="Huang Y."/>
            <person name="Song X."/>
            <person name="Pei D."/>
        </authorList>
    </citation>
    <scope>NUCLEOTIDE SEQUENCE [LARGE SCALE GENOMIC DNA]</scope>
    <source>
        <strain evidence="2">Sxm20200214</strain>
        <tissue evidence="2">Leaf</tissue>
    </source>
</reference>
<organism evidence="2 3">
    <name type="scientific">Brassica carinata</name>
    <name type="common">Ethiopian mustard</name>
    <name type="synonym">Abyssinian cabbage</name>
    <dbReference type="NCBI Taxonomy" id="52824"/>
    <lineage>
        <taxon>Eukaryota</taxon>
        <taxon>Viridiplantae</taxon>
        <taxon>Streptophyta</taxon>
        <taxon>Embryophyta</taxon>
        <taxon>Tracheophyta</taxon>
        <taxon>Spermatophyta</taxon>
        <taxon>Magnoliopsida</taxon>
        <taxon>eudicotyledons</taxon>
        <taxon>Gunneridae</taxon>
        <taxon>Pentapetalae</taxon>
        <taxon>rosids</taxon>
        <taxon>malvids</taxon>
        <taxon>Brassicales</taxon>
        <taxon>Brassicaceae</taxon>
        <taxon>Brassiceae</taxon>
        <taxon>Brassica</taxon>
    </lineage>
</organism>
<accession>A0A8X7QTL9</accession>
<evidence type="ECO:0000313" key="2">
    <source>
        <dbReference type="EMBL" id="KAG2276353.1"/>
    </source>
</evidence>